<organism evidence="6 7">
    <name type="scientific">Streptomyces coffeae</name>
    <dbReference type="NCBI Taxonomy" id="621382"/>
    <lineage>
        <taxon>Bacteria</taxon>
        <taxon>Bacillati</taxon>
        <taxon>Actinomycetota</taxon>
        <taxon>Actinomycetes</taxon>
        <taxon>Kitasatosporales</taxon>
        <taxon>Streptomycetaceae</taxon>
        <taxon>Streptomyces</taxon>
    </lineage>
</organism>
<dbReference type="EMBL" id="JAERRF010000023">
    <property type="protein sequence ID" value="MBL1100899.1"/>
    <property type="molecule type" value="Genomic_DNA"/>
</dbReference>
<dbReference type="InterPro" id="IPR003333">
    <property type="entry name" value="CMAS"/>
</dbReference>
<dbReference type="PANTHER" id="PTHR43667">
    <property type="entry name" value="CYCLOPROPANE-FATTY-ACYL-PHOSPHOLIPID SYNTHASE"/>
    <property type="match status" value="1"/>
</dbReference>
<keyword evidence="3" id="KW-0808">Transferase</keyword>
<keyword evidence="5" id="KW-0443">Lipid metabolism</keyword>
<comment type="caution">
    <text evidence="6">The sequence shown here is derived from an EMBL/GenBank/DDBJ whole genome shotgun (WGS) entry which is preliminary data.</text>
</comment>
<keyword evidence="7" id="KW-1185">Reference proteome</keyword>
<evidence type="ECO:0000256" key="4">
    <source>
        <dbReference type="ARBA" id="ARBA00022691"/>
    </source>
</evidence>
<dbReference type="GO" id="GO:0032259">
    <property type="term" value="P:methylation"/>
    <property type="evidence" value="ECO:0007669"/>
    <property type="project" value="UniProtKB-KW"/>
</dbReference>
<dbReference type="Pfam" id="PF02353">
    <property type="entry name" value="CMAS"/>
    <property type="match status" value="1"/>
</dbReference>
<evidence type="ECO:0000313" key="6">
    <source>
        <dbReference type="EMBL" id="MBL1100899.1"/>
    </source>
</evidence>
<evidence type="ECO:0000256" key="5">
    <source>
        <dbReference type="ARBA" id="ARBA00023098"/>
    </source>
</evidence>
<gene>
    <name evidence="6" type="ORF">JK363_30375</name>
</gene>
<keyword evidence="2 6" id="KW-0489">Methyltransferase</keyword>
<proteinExistence type="inferred from homology"/>
<dbReference type="InterPro" id="IPR029063">
    <property type="entry name" value="SAM-dependent_MTases_sf"/>
</dbReference>
<evidence type="ECO:0000256" key="2">
    <source>
        <dbReference type="ARBA" id="ARBA00022603"/>
    </source>
</evidence>
<dbReference type="PANTHER" id="PTHR43667:SF1">
    <property type="entry name" value="CYCLOPROPANE-FATTY-ACYL-PHOSPHOLIPID SYNTHASE"/>
    <property type="match status" value="1"/>
</dbReference>
<comment type="similarity">
    <text evidence="1">Belongs to the CFA/CMAS family.</text>
</comment>
<dbReference type="PIRSF" id="PIRSF003085">
    <property type="entry name" value="CMAS"/>
    <property type="match status" value="1"/>
</dbReference>
<keyword evidence="4" id="KW-0949">S-adenosyl-L-methionine</keyword>
<dbReference type="Gene3D" id="3.40.50.150">
    <property type="entry name" value="Vaccinia Virus protein VP39"/>
    <property type="match status" value="1"/>
</dbReference>
<sequence length="411" mass="44556">MSDMAAALAPFAERLLGAPLPVRLCAWDGSEAGPPGAPRVRLRSRRALRRLLWRPTGSGLAEAYISGDLDVEGELTEGLRALWRAVRGRRAPGPGPVLATRARAAATAARLGALGPWPPARAASGGSDATAEFHERLLDPSMALSCAYWTRQDPAYRLADAQRDKLDVICRKLNLLPGARLLDLGCGWGALALHAADRYGAQVTAVTTVREERDLLSERVRELGLDHLIDVELSDYRALRGGQYEAVACVEAGEYVDDEQYPDLVRTLHRMLRPGGRALVQQISRPSPAAGPGPSLTAYLAPRLRIRPLGETIGLLEAAGLEIRAAESLREHYVRTVTAWRATLEAGWDDFRRLVGERTARTWRLRLAGAALALEEGRMGIDQILAVRPTDRGASGMPVTPEAWYPAGTAV</sequence>
<dbReference type="InterPro" id="IPR050723">
    <property type="entry name" value="CFA/CMAS"/>
</dbReference>
<dbReference type="RefSeq" id="WP_201879906.1">
    <property type="nucleotide sequence ID" value="NZ_JAERRF010000023.1"/>
</dbReference>
<reference evidence="6 7" key="1">
    <citation type="submission" date="2021-01" db="EMBL/GenBank/DDBJ databases">
        <title>WGS of actinomycetes isolated from Thailand.</title>
        <authorList>
            <person name="Thawai C."/>
        </authorList>
    </citation>
    <scope>NUCLEOTIDE SEQUENCE [LARGE SCALE GENOMIC DNA]</scope>
    <source>
        <strain evidence="6 7">CA1R205</strain>
    </source>
</reference>
<dbReference type="CDD" id="cd02440">
    <property type="entry name" value="AdoMet_MTases"/>
    <property type="match status" value="1"/>
</dbReference>
<accession>A0ABS1NLJ9</accession>
<name>A0ABS1NLJ9_9ACTN</name>
<dbReference type="Proteomes" id="UP000634229">
    <property type="component" value="Unassembled WGS sequence"/>
</dbReference>
<evidence type="ECO:0000313" key="7">
    <source>
        <dbReference type="Proteomes" id="UP000634229"/>
    </source>
</evidence>
<evidence type="ECO:0000256" key="1">
    <source>
        <dbReference type="ARBA" id="ARBA00010815"/>
    </source>
</evidence>
<evidence type="ECO:0000256" key="3">
    <source>
        <dbReference type="ARBA" id="ARBA00022679"/>
    </source>
</evidence>
<dbReference type="GO" id="GO:0008168">
    <property type="term" value="F:methyltransferase activity"/>
    <property type="evidence" value="ECO:0007669"/>
    <property type="project" value="UniProtKB-KW"/>
</dbReference>
<dbReference type="SUPFAM" id="SSF53335">
    <property type="entry name" value="S-adenosyl-L-methionine-dependent methyltransferases"/>
    <property type="match status" value="1"/>
</dbReference>
<protein>
    <submittedName>
        <fullName evidence="6">Class I SAM-dependent methyltransferase</fullName>
    </submittedName>
</protein>